<feature type="region of interest" description="Disordered" evidence="1">
    <location>
        <begin position="695"/>
        <end position="759"/>
    </location>
</feature>
<feature type="region of interest" description="Disordered" evidence="1">
    <location>
        <begin position="861"/>
        <end position="901"/>
    </location>
</feature>
<feature type="compositionally biased region" description="Low complexity" evidence="1">
    <location>
        <begin position="730"/>
        <end position="751"/>
    </location>
</feature>
<dbReference type="AlphaFoldDB" id="A0AAD5M9X2"/>
<proteinExistence type="predicted"/>
<reference evidence="2" key="1">
    <citation type="submission" date="2021-12" db="EMBL/GenBank/DDBJ databases">
        <title>Prjna785345.</title>
        <authorList>
            <person name="Rujirawat T."/>
            <person name="Krajaejun T."/>
        </authorList>
    </citation>
    <scope>NUCLEOTIDE SEQUENCE</scope>
    <source>
        <strain evidence="2">Pi057C3</strain>
    </source>
</reference>
<evidence type="ECO:0000256" key="1">
    <source>
        <dbReference type="SAM" id="MobiDB-lite"/>
    </source>
</evidence>
<sequence length="901" mass="98138">MGTPLALEGDGLITNLFHFLWSKDDFGEGPQLFIPHTVVFRFTQPSAWFFTSLKTGKIKRKNKANINNAQIEHEFTKHLRRQGLTTGPGGASSDIVATYLYQVPAARGRKVSAASDSREASATTIIEYLDAKGLHDFLVGREKTYDGILQRFVLPKGTSNATIRAIWSPKICLLERRVNRKNLFDKRFSVYERGVTFDGGGAGELFSRPEPVRGAMLPGEVQLLCEKIVDHVTQVSYHKYRISRMVLHLKTDADDRLWLLWCSSLRVLHASGAVSVTTAGLSTAQRLLDTGSMRPLDIVSDAHVPDHVSLGRVPHPAAVSASPQAAAQRAKLRVEDRDAPLREGFQRCSSCATVVEQHRMLSTTYKAVLEHFQRFLLFLRHRVNDMEHAAIEWPPDDRLVQAAGGVGFGILPFIDRSAASTSSSSSSLSPTQASAPAPASLRERDLIIPPVIQFLHPLLSVSDFERHRNDPIFQHKTVTVCESCCLVYSDYTTSALEPNTLRPNAPAILRPQREVTELKSRVDALDPIATTLPPAAHGSSSPTLRPPPSAWKPIPAASSKPRLQKLTKSSTLQSLPRAPTLPERIDSLAEFHDRTASWSLSAGGNQHSDSSSSVNAREEAFFRELYHHQGALDDGSHPLQHVLDSSVKLAQVSAVQKAQLKAVRKGVQSTTSLPSSSFGLSSTLAAVDHALEAARDRERKARNPYAIAQTLPEEALPRKRRAKPRRPRGSRSPSSQTQTQTPTLTPTDTASPPSPKAARRFISSREARASELHQDFLFAALHDAQRQLEDVESLASIMCLETTAPGIEAADGDVSARQRCDEAVATVDELAALLSENATLDAAALPIGSSEVDASERLIDDREGQQAMGDSGANGVGSASQGQDHEDVAAASAHDVDALET</sequence>
<feature type="compositionally biased region" description="Basic residues" evidence="1">
    <location>
        <begin position="718"/>
        <end position="729"/>
    </location>
</feature>
<protein>
    <submittedName>
        <fullName evidence="2">Uncharacterized protein</fullName>
    </submittedName>
</protein>
<name>A0AAD5M9X2_PYTIN</name>
<feature type="region of interest" description="Disordered" evidence="1">
    <location>
        <begin position="530"/>
        <end position="579"/>
    </location>
</feature>
<organism evidence="2 3">
    <name type="scientific">Pythium insidiosum</name>
    <name type="common">Pythiosis disease agent</name>
    <dbReference type="NCBI Taxonomy" id="114742"/>
    <lineage>
        <taxon>Eukaryota</taxon>
        <taxon>Sar</taxon>
        <taxon>Stramenopiles</taxon>
        <taxon>Oomycota</taxon>
        <taxon>Peronosporomycetes</taxon>
        <taxon>Pythiales</taxon>
        <taxon>Pythiaceae</taxon>
        <taxon>Pythium</taxon>
    </lineage>
</organism>
<keyword evidence="3" id="KW-1185">Reference proteome</keyword>
<accession>A0AAD5M9X2</accession>
<dbReference type="Proteomes" id="UP001209570">
    <property type="component" value="Unassembled WGS sequence"/>
</dbReference>
<dbReference type="EMBL" id="JAKCXM010000015">
    <property type="protein sequence ID" value="KAJ0408025.1"/>
    <property type="molecule type" value="Genomic_DNA"/>
</dbReference>
<comment type="caution">
    <text evidence="2">The sequence shown here is derived from an EMBL/GenBank/DDBJ whole genome shotgun (WGS) entry which is preliminary data.</text>
</comment>
<evidence type="ECO:0000313" key="3">
    <source>
        <dbReference type="Proteomes" id="UP001209570"/>
    </source>
</evidence>
<evidence type="ECO:0000313" key="2">
    <source>
        <dbReference type="EMBL" id="KAJ0408025.1"/>
    </source>
</evidence>
<gene>
    <name evidence="2" type="ORF">P43SY_000229</name>
</gene>
<feature type="compositionally biased region" description="Basic and acidic residues" evidence="1">
    <location>
        <begin position="883"/>
        <end position="901"/>
    </location>
</feature>